<feature type="compositionally biased region" description="Low complexity" evidence="3">
    <location>
        <begin position="195"/>
        <end position="204"/>
    </location>
</feature>
<feature type="region of interest" description="Disordered" evidence="3">
    <location>
        <begin position="187"/>
        <end position="349"/>
    </location>
</feature>
<dbReference type="InterPro" id="IPR051077">
    <property type="entry name" value="Ca-dependent_lectin"/>
</dbReference>
<dbReference type="Proteomes" id="UP000838412">
    <property type="component" value="Chromosome 1"/>
</dbReference>
<accession>A0A8J9V5U7</accession>
<protein>
    <submittedName>
        <fullName evidence="5">MARCO protein</fullName>
    </submittedName>
</protein>
<evidence type="ECO:0000256" key="2">
    <source>
        <dbReference type="SAM" id="Coils"/>
    </source>
</evidence>
<feature type="compositionally biased region" description="Basic and acidic residues" evidence="3">
    <location>
        <begin position="1"/>
        <end position="22"/>
    </location>
</feature>
<keyword evidence="4" id="KW-1133">Transmembrane helix</keyword>
<dbReference type="GO" id="GO:0030246">
    <property type="term" value="F:carbohydrate binding"/>
    <property type="evidence" value="ECO:0007669"/>
    <property type="project" value="UniProtKB-KW"/>
</dbReference>
<keyword evidence="1" id="KW-0430">Lectin</keyword>
<dbReference type="PANTHER" id="PTHR24024:SF18">
    <property type="entry name" value="SHORT-CHAIN COLLAGEN C4-LIKE"/>
    <property type="match status" value="1"/>
</dbReference>
<keyword evidence="4" id="KW-0812">Transmembrane</keyword>
<feature type="region of interest" description="Disordered" evidence="3">
    <location>
        <begin position="1"/>
        <end position="24"/>
    </location>
</feature>
<feature type="coiled-coil region" evidence="2">
    <location>
        <begin position="56"/>
        <end position="184"/>
    </location>
</feature>
<dbReference type="GO" id="GO:0005615">
    <property type="term" value="C:extracellular space"/>
    <property type="evidence" value="ECO:0007669"/>
    <property type="project" value="TreeGrafter"/>
</dbReference>
<feature type="transmembrane region" description="Helical" evidence="4">
    <location>
        <begin position="26"/>
        <end position="49"/>
    </location>
</feature>
<sequence length="533" mass="56416">MASEKPRYAHPLPERSSRRERTGGPLGSVVGVLGAAAVFASAVVLAVIVQNIGHEMGNLRAKVERDQEEMAKLQERVATLAQGAGRAEKGHEEMAKLQERVATLTGKTDSLQARAERDQDEITKLQERVATLSARAERDHDDIAKLQAQAQKNHDDMAKLQFQAQNDQEEVLSLRERIVVLETQIQGGSVPPNYSEQQQQTSESPEGDSGPVGEIDVTAVQNNNVTEDGGLVRRRSKRDVPNFIPLPAGSGCCQAGRDGQNGRDGRDGVAGTPGLKGEPGQKGDIGPPGEPGAGAKGAKGETGIQGAKGQKGAQGMTGNSGLGAKGSKGETGMQGAKGQKGAQGTPGNNGLGGAVYTRWGRKTCPSGATTVYSGVAGGSYHNHPGGGTNYQCLPTNPQWGRYQDGTQVYSAYMYGAEYEIHTNVPFGSTSLLNHDVPCAVCYVPTRGSKLIIPARNTCPTAWTREYHGYLMAERHNHAGAKEFVCVDEQPEAAQGGQASQNQALFFPVEARCGSLPCPSYVEGRELTCAVCTK</sequence>
<evidence type="ECO:0000313" key="6">
    <source>
        <dbReference type="Proteomes" id="UP000838412"/>
    </source>
</evidence>
<feature type="compositionally biased region" description="Low complexity" evidence="3">
    <location>
        <begin position="305"/>
        <end position="314"/>
    </location>
</feature>
<organism evidence="5 6">
    <name type="scientific">Branchiostoma lanceolatum</name>
    <name type="common">Common lancelet</name>
    <name type="synonym">Amphioxus lanceolatum</name>
    <dbReference type="NCBI Taxonomy" id="7740"/>
    <lineage>
        <taxon>Eukaryota</taxon>
        <taxon>Metazoa</taxon>
        <taxon>Chordata</taxon>
        <taxon>Cephalochordata</taxon>
        <taxon>Leptocardii</taxon>
        <taxon>Amphioxiformes</taxon>
        <taxon>Branchiostomatidae</taxon>
        <taxon>Branchiostoma</taxon>
    </lineage>
</organism>
<reference evidence="5" key="1">
    <citation type="submission" date="2022-01" db="EMBL/GenBank/DDBJ databases">
        <authorList>
            <person name="Braso-Vives M."/>
        </authorList>
    </citation>
    <scope>NUCLEOTIDE SEQUENCE</scope>
</reference>
<evidence type="ECO:0000256" key="4">
    <source>
        <dbReference type="SAM" id="Phobius"/>
    </source>
</evidence>
<evidence type="ECO:0000256" key="3">
    <source>
        <dbReference type="SAM" id="MobiDB-lite"/>
    </source>
</evidence>
<keyword evidence="4" id="KW-0472">Membrane</keyword>
<dbReference type="OrthoDB" id="6086925at2759"/>
<name>A0A8J9V5U7_BRALA</name>
<keyword evidence="2" id="KW-0175">Coiled coil</keyword>
<dbReference type="AlphaFoldDB" id="A0A8J9V5U7"/>
<keyword evidence="6" id="KW-1185">Reference proteome</keyword>
<dbReference type="EMBL" id="OV696686">
    <property type="protein sequence ID" value="CAH1225146.1"/>
    <property type="molecule type" value="Genomic_DNA"/>
</dbReference>
<evidence type="ECO:0000256" key="1">
    <source>
        <dbReference type="ARBA" id="ARBA00022734"/>
    </source>
</evidence>
<gene>
    <name evidence="5" type="primary">MARCO</name>
    <name evidence="5" type="ORF">BLAG_LOCUS121</name>
</gene>
<feature type="compositionally biased region" description="Low complexity" evidence="3">
    <location>
        <begin position="334"/>
        <end position="343"/>
    </location>
</feature>
<dbReference type="InterPro" id="IPR008160">
    <property type="entry name" value="Collagen"/>
</dbReference>
<proteinExistence type="predicted"/>
<dbReference type="PANTHER" id="PTHR24024">
    <property type="entry name" value="PULMONARY SURFACTANT-ASSOCIATED PROTEIN A"/>
    <property type="match status" value="1"/>
</dbReference>
<dbReference type="Gene3D" id="1.20.1480.30">
    <property type="entry name" value="Designed four-helix bundle protein"/>
    <property type="match status" value="1"/>
</dbReference>
<dbReference type="Pfam" id="PF01391">
    <property type="entry name" value="Collagen"/>
    <property type="match status" value="1"/>
</dbReference>
<evidence type="ECO:0000313" key="5">
    <source>
        <dbReference type="EMBL" id="CAH1225146.1"/>
    </source>
</evidence>